<feature type="compositionally biased region" description="Basic and acidic residues" evidence="3">
    <location>
        <begin position="111"/>
        <end position="124"/>
    </location>
</feature>
<keyword evidence="7" id="KW-1185">Reference proteome</keyword>
<evidence type="ECO:0000256" key="2">
    <source>
        <dbReference type="SAM" id="Coils"/>
    </source>
</evidence>
<dbReference type="PANTHER" id="PTHR43601:SF3">
    <property type="entry name" value="THIOREDOXIN, MITOCHONDRIAL"/>
    <property type="match status" value="1"/>
</dbReference>
<feature type="domain" description="Thioredoxin" evidence="4">
    <location>
        <begin position="1"/>
        <end position="111"/>
    </location>
</feature>
<evidence type="ECO:0000313" key="6">
    <source>
        <dbReference type="EMBL" id="KAG5669609.1"/>
    </source>
</evidence>
<dbReference type="GO" id="GO:0045454">
    <property type="term" value="P:cell redox homeostasis"/>
    <property type="evidence" value="ECO:0007669"/>
    <property type="project" value="TreeGrafter"/>
</dbReference>
<dbReference type="OrthoDB" id="19690at2759"/>
<gene>
    <name evidence="5" type="primary">PvTrx17</name>
    <name evidence="6" type="ORF">PVAND_017494</name>
</gene>
<feature type="non-terminal residue" evidence="5">
    <location>
        <position position="133"/>
    </location>
</feature>
<evidence type="ECO:0000313" key="5">
    <source>
        <dbReference type="EMBL" id="BAN67624.1"/>
    </source>
</evidence>
<comment type="similarity">
    <text evidence="1">Belongs to the thioredoxin family.</text>
</comment>
<dbReference type="InterPro" id="IPR036249">
    <property type="entry name" value="Thioredoxin-like_sf"/>
</dbReference>
<dbReference type="Gene3D" id="3.40.30.10">
    <property type="entry name" value="Glutaredoxin"/>
    <property type="match status" value="1"/>
</dbReference>
<accession>S6BNI5</accession>
<evidence type="ECO:0000256" key="1">
    <source>
        <dbReference type="ARBA" id="ARBA00008987"/>
    </source>
</evidence>
<dbReference type="Proteomes" id="UP001107558">
    <property type="component" value="Chromosome 4"/>
</dbReference>
<dbReference type="EMBL" id="AB842167">
    <property type="protein sequence ID" value="BAN67624.1"/>
    <property type="molecule type" value="mRNA"/>
</dbReference>
<dbReference type="CDD" id="cd02947">
    <property type="entry name" value="TRX_family"/>
    <property type="match status" value="1"/>
</dbReference>
<dbReference type="PANTHER" id="PTHR43601">
    <property type="entry name" value="THIOREDOXIN, MITOCHONDRIAL"/>
    <property type="match status" value="1"/>
</dbReference>
<feature type="region of interest" description="Disordered" evidence="3">
    <location>
        <begin position="111"/>
        <end position="133"/>
    </location>
</feature>
<dbReference type="SUPFAM" id="SSF52833">
    <property type="entry name" value="Thioredoxin-like"/>
    <property type="match status" value="1"/>
</dbReference>
<evidence type="ECO:0000313" key="7">
    <source>
        <dbReference type="Proteomes" id="UP001107558"/>
    </source>
</evidence>
<evidence type="ECO:0000256" key="3">
    <source>
        <dbReference type="SAM" id="MobiDB-lite"/>
    </source>
</evidence>
<reference evidence="5" key="1">
    <citation type="submission" date="2013-07" db="EMBL/GenBank/DDBJ databases">
        <title>Functional and evolutionary insights for the origin and mechanisms of complete desiccation tolerance from genome of the sleeping chironomid Polypedilum vanderplanki.</title>
        <authorList>
            <person name="Gusev O."/>
            <person name="Suetsugu Y."/>
            <person name="Cornette R."/>
            <person name="Kawashima T."/>
            <person name="Logacheva M."/>
            <person name="Kondrashev A."/>
            <person name="Penin A."/>
            <person name="Hatanaka R."/>
            <person name="Kikuta S."/>
            <person name="Shimura S."/>
            <person name="Katayose Y."/>
            <person name="Matsumoto T."/>
            <person name="Shagimardanova E."/>
            <person name="Alexeev D."/>
            <person name="Govorun V."/>
            <person name="Wisecaver J."/>
            <person name="Mikheyev A."/>
            <person name="Koyanagi R."/>
            <person name="Nishiyama T."/>
            <person name="Shigenobu S."/>
            <person name="Shibata T.F."/>
            <person name="Hasebe M."/>
            <person name="Okuda T."/>
            <person name="Satoh N."/>
            <person name="Kikawada T."/>
        </authorList>
    </citation>
    <scope>NUCLEOTIDE SEQUENCE</scope>
</reference>
<keyword evidence="2" id="KW-0175">Coiled coil</keyword>
<dbReference type="GO" id="GO:0005739">
    <property type="term" value="C:mitochondrion"/>
    <property type="evidence" value="ECO:0007669"/>
    <property type="project" value="TreeGrafter"/>
</dbReference>
<dbReference type="EMBL" id="JADBJN010000004">
    <property type="protein sequence ID" value="KAG5669609.1"/>
    <property type="molecule type" value="Genomic_DNA"/>
</dbReference>
<protein>
    <submittedName>
        <fullName evidence="5">Thioredoxin</fullName>
    </submittedName>
</protein>
<feature type="coiled-coil region" evidence="2">
    <location>
        <begin position="42"/>
        <end position="69"/>
    </location>
</feature>
<name>S6BNI5_POLVA</name>
<dbReference type="InterPro" id="IPR013766">
    <property type="entry name" value="Thioredoxin_domain"/>
</dbReference>
<evidence type="ECO:0000259" key="4">
    <source>
        <dbReference type="PROSITE" id="PS51352"/>
    </source>
</evidence>
<sequence length="133" mass="15068">MSKENVITVKDEKDFEEKVLKSKDPVVIAYDAPWCQNCKIINSKLQKVVRESEENIKMAKVDVEECKDLAEKHDVLTLPVLALAKDGEIQAQSGLVTDLGEIREFVNESLSTEKPKQKKEEETFTFKSPLDSV</sequence>
<organism evidence="5">
    <name type="scientific">Polypedilum vanderplanki</name>
    <name type="common">Sleeping chironomid midge</name>
    <dbReference type="NCBI Taxonomy" id="319348"/>
    <lineage>
        <taxon>Eukaryota</taxon>
        <taxon>Metazoa</taxon>
        <taxon>Ecdysozoa</taxon>
        <taxon>Arthropoda</taxon>
        <taxon>Hexapoda</taxon>
        <taxon>Insecta</taxon>
        <taxon>Pterygota</taxon>
        <taxon>Neoptera</taxon>
        <taxon>Endopterygota</taxon>
        <taxon>Diptera</taxon>
        <taxon>Nematocera</taxon>
        <taxon>Chironomoidea</taxon>
        <taxon>Chironomidae</taxon>
        <taxon>Chironominae</taxon>
        <taxon>Polypedilum</taxon>
        <taxon>Polypedilum</taxon>
    </lineage>
</organism>
<reference evidence="6" key="2">
    <citation type="submission" date="2021-03" db="EMBL/GenBank/DDBJ databases">
        <title>Chromosome level genome of the anhydrobiotic midge Polypedilum vanderplanki.</title>
        <authorList>
            <person name="Yoshida Y."/>
            <person name="Kikawada T."/>
            <person name="Gusev O."/>
        </authorList>
    </citation>
    <scope>NUCLEOTIDE SEQUENCE</scope>
    <source>
        <strain evidence="6">NIAS01</strain>
        <tissue evidence="6">Whole body or cell culture</tissue>
    </source>
</reference>
<proteinExistence type="evidence at transcript level"/>
<dbReference type="AlphaFoldDB" id="S6BNI5"/>
<dbReference type="PROSITE" id="PS51352">
    <property type="entry name" value="THIOREDOXIN_2"/>
    <property type="match status" value="1"/>
</dbReference>
<dbReference type="Pfam" id="PF00085">
    <property type="entry name" value="Thioredoxin"/>
    <property type="match status" value="1"/>
</dbReference>